<comment type="caution">
    <text evidence="2">The sequence shown here is derived from an EMBL/GenBank/DDBJ whole genome shotgun (WGS) entry which is preliminary data.</text>
</comment>
<accession>A0AAW7JIZ1</accession>
<proteinExistence type="predicted"/>
<gene>
    <name evidence="1" type="ORF">QVN81_05985</name>
    <name evidence="2" type="ORF">QVN84_07840</name>
</gene>
<dbReference type="Proteomes" id="UP001168478">
    <property type="component" value="Unassembled WGS sequence"/>
</dbReference>
<sequence length="162" mass="19168">MLAERLFEYPLRGGSVSLLPDSTLTSKFGFDEIYHHLNLKIPGNQIHNSIEFIRHGKGINKQAADYILCGYLMDKNLDAFVENITKYYDINDFLPKHYREALTLYVHSHTTPKVIFKNSIMDADFQDYQNMEHDITDTEERKNKLRDTYGNTYWYYYQYAIS</sequence>
<keyword evidence="3" id="KW-1185">Reference proteome</keyword>
<dbReference type="RefSeq" id="WP_273530693.1">
    <property type="nucleotide sequence ID" value="NZ_CALUKV010000001.1"/>
</dbReference>
<dbReference type="Pfam" id="PF19529">
    <property type="entry name" value="DUF6057"/>
    <property type="match status" value="1"/>
</dbReference>
<name>A0AAW7JIZ1_9BACT</name>
<organism evidence="2 4">
    <name type="scientific">Leyella lascolaii</name>
    <dbReference type="NCBI Taxonomy" id="1776379"/>
    <lineage>
        <taxon>Bacteria</taxon>
        <taxon>Pseudomonadati</taxon>
        <taxon>Bacteroidota</taxon>
        <taxon>Bacteroidia</taxon>
        <taxon>Bacteroidales</taxon>
        <taxon>Prevotellaceae</taxon>
        <taxon>Leyella</taxon>
    </lineage>
</organism>
<dbReference type="Proteomes" id="UP001167831">
    <property type="component" value="Unassembled WGS sequence"/>
</dbReference>
<dbReference type="EMBL" id="JAUEIF010000006">
    <property type="protein sequence ID" value="MDN0025427.1"/>
    <property type="molecule type" value="Genomic_DNA"/>
</dbReference>
<reference evidence="2" key="1">
    <citation type="submission" date="2023-06" db="EMBL/GenBank/DDBJ databases">
        <authorList>
            <person name="Zeman M."/>
            <person name="Kubasova T."/>
            <person name="Jahodarova E."/>
            <person name="Nykrynova M."/>
            <person name="Rychlik I."/>
        </authorList>
    </citation>
    <scope>NUCLEOTIDE SEQUENCE</scope>
    <source>
        <strain evidence="2">ET15</strain>
        <strain evidence="1">ET37</strain>
    </source>
</reference>
<dbReference type="AlphaFoldDB" id="A0AAW7JIZ1"/>
<reference evidence="2" key="2">
    <citation type="submission" date="2023-08" db="EMBL/GenBank/DDBJ databases">
        <title>Identification and characterization of horizontal gene transfer across gut microbiota members of farm animals based on homology search.</title>
        <authorList>
            <person name="Schwarzerova J."/>
            <person name="Nykrynova M."/>
            <person name="Jureckova K."/>
            <person name="Cejkova D."/>
            <person name="Rychlik I."/>
        </authorList>
    </citation>
    <scope>NUCLEOTIDE SEQUENCE</scope>
    <source>
        <strain evidence="2">ET15</strain>
        <strain evidence="1">ET37</strain>
    </source>
</reference>
<dbReference type="InterPro" id="IPR045692">
    <property type="entry name" value="DUF6057"/>
</dbReference>
<evidence type="ECO:0000313" key="1">
    <source>
        <dbReference type="EMBL" id="MDN0022576.1"/>
    </source>
</evidence>
<evidence type="ECO:0000313" key="3">
    <source>
        <dbReference type="Proteomes" id="UP001167831"/>
    </source>
</evidence>
<dbReference type="EMBL" id="JAUEIE010000004">
    <property type="protein sequence ID" value="MDN0022576.1"/>
    <property type="molecule type" value="Genomic_DNA"/>
</dbReference>
<evidence type="ECO:0000313" key="4">
    <source>
        <dbReference type="Proteomes" id="UP001168478"/>
    </source>
</evidence>
<protein>
    <submittedName>
        <fullName evidence="2">DUF6057 family protein</fullName>
    </submittedName>
</protein>
<evidence type="ECO:0000313" key="2">
    <source>
        <dbReference type="EMBL" id="MDN0025427.1"/>
    </source>
</evidence>